<organism evidence="7">
    <name type="scientific">uncultured Nocardioides sp</name>
    <dbReference type="NCBI Taxonomy" id="198441"/>
    <lineage>
        <taxon>Bacteria</taxon>
        <taxon>Bacillati</taxon>
        <taxon>Actinomycetota</taxon>
        <taxon>Actinomycetes</taxon>
        <taxon>Propionibacteriales</taxon>
        <taxon>Nocardioidaceae</taxon>
        <taxon>Nocardioides</taxon>
        <taxon>environmental samples</taxon>
    </lineage>
</organism>
<dbReference type="GO" id="GO:0016042">
    <property type="term" value="P:lipid catabolic process"/>
    <property type="evidence" value="ECO:0007669"/>
    <property type="project" value="UniProtKB-UniRule"/>
</dbReference>
<evidence type="ECO:0000256" key="3">
    <source>
        <dbReference type="ARBA" id="ARBA00023098"/>
    </source>
</evidence>
<feature type="active site" description="Nucleophile" evidence="4">
    <location>
        <position position="43"/>
    </location>
</feature>
<dbReference type="PANTHER" id="PTHR14226">
    <property type="entry name" value="NEUROPATHY TARGET ESTERASE/SWISS CHEESE D.MELANOGASTER"/>
    <property type="match status" value="1"/>
</dbReference>
<feature type="short sequence motif" description="GXGXXG" evidence="4">
    <location>
        <begin position="10"/>
        <end position="15"/>
    </location>
</feature>
<keyword evidence="3 4" id="KW-0443">Lipid metabolism</keyword>
<keyword evidence="2 4" id="KW-0442">Lipid degradation</keyword>
<dbReference type="InterPro" id="IPR050301">
    <property type="entry name" value="NTE"/>
</dbReference>
<keyword evidence="1 4" id="KW-0378">Hydrolase</keyword>
<dbReference type="PROSITE" id="PS51635">
    <property type="entry name" value="PNPLA"/>
    <property type="match status" value="1"/>
</dbReference>
<feature type="compositionally biased region" description="Basic and acidic residues" evidence="5">
    <location>
        <begin position="251"/>
        <end position="262"/>
    </location>
</feature>
<gene>
    <name evidence="7" type="ORF">AVDCRST_MAG60-1628</name>
</gene>
<dbReference type="SUPFAM" id="SSF52151">
    <property type="entry name" value="FabD/lysophospholipase-like"/>
    <property type="match status" value="1"/>
</dbReference>
<feature type="domain" description="PNPLA" evidence="6">
    <location>
        <begin position="6"/>
        <end position="197"/>
    </location>
</feature>
<dbReference type="PANTHER" id="PTHR14226:SF57">
    <property type="entry name" value="BLR7027 PROTEIN"/>
    <property type="match status" value="1"/>
</dbReference>
<dbReference type="EMBL" id="CADCUN010000175">
    <property type="protein sequence ID" value="CAA9392435.1"/>
    <property type="molecule type" value="Genomic_DNA"/>
</dbReference>
<dbReference type="InterPro" id="IPR002641">
    <property type="entry name" value="PNPLA_dom"/>
</dbReference>
<dbReference type="GO" id="GO:0016787">
    <property type="term" value="F:hydrolase activity"/>
    <property type="evidence" value="ECO:0007669"/>
    <property type="project" value="UniProtKB-UniRule"/>
</dbReference>
<evidence type="ECO:0000256" key="5">
    <source>
        <dbReference type="SAM" id="MobiDB-lite"/>
    </source>
</evidence>
<dbReference type="InterPro" id="IPR016035">
    <property type="entry name" value="Acyl_Trfase/lysoPLipase"/>
</dbReference>
<dbReference type="Gene3D" id="3.40.1090.10">
    <property type="entry name" value="Cytosolic phospholipase A2 catalytic domain"/>
    <property type="match status" value="2"/>
</dbReference>
<feature type="short sequence motif" description="GXSXG" evidence="4">
    <location>
        <begin position="41"/>
        <end position="45"/>
    </location>
</feature>
<reference evidence="7" key="1">
    <citation type="submission" date="2020-02" db="EMBL/GenBank/DDBJ databases">
        <authorList>
            <person name="Meier V. D."/>
        </authorList>
    </citation>
    <scope>NUCLEOTIDE SEQUENCE</scope>
    <source>
        <strain evidence="7">AVDCRST_MAG60</strain>
    </source>
</reference>
<dbReference type="AlphaFoldDB" id="A0A6J4NPV7"/>
<feature type="region of interest" description="Disordered" evidence="5">
    <location>
        <begin position="245"/>
        <end position="264"/>
    </location>
</feature>
<name>A0A6J4NPV7_9ACTN</name>
<proteinExistence type="predicted"/>
<accession>A0A6J4NPV7</accession>
<feature type="short sequence motif" description="DGA/G" evidence="4">
    <location>
        <begin position="184"/>
        <end position="186"/>
    </location>
</feature>
<evidence type="ECO:0000256" key="1">
    <source>
        <dbReference type="ARBA" id="ARBA00022801"/>
    </source>
</evidence>
<sequence length="281" mass="29817">MPRTALVLGGGGLTGIGWEAGIIKGLADQGVDVSTADVVVGTSAGSVVGSLLTTHPVDEVYAHQVEPPSRELGAPDYRRSMMLRLALPVLFPGSARTKRRRIGSAALRAHPAGGHERVEVIRSRIDVETWPDRDLRITTVNAQTGEFVVLTRDTGVDLVHAVAASCAVPLVWPAVSIDDTPYIDGGMRSTTNADVASDAEDVVVVLAPLPQALSRSTRISAQLARCRARRTVVITPDKQSLASFGSNVLDPSRRPDAAREGLRQAADAVEEVRAAWSPSVR</sequence>
<evidence type="ECO:0000313" key="7">
    <source>
        <dbReference type="EMBL" id="CAA9392435.1"/>
    </source>
</evidence>
<feature type="active site" description="Proton acceptor" evidence="4">
    <location>
        <position position="184"/>
    </location>
</feature>
<evidence type="ECO:0000256" key="4">
    <source>
        <dbReference type="PROSITE-ProRule" id="PRU01161"/>
    </source>
</evidence>
<dbReference type="Pfam" id="PF01734">
    <property type="entry name" value="Patatin"/>
    <property type="match status" value="1"/>
</dbReference>
<evidence type="ECO:0000256" key="2">
    <source>
        <dbReference type="ARBA" id="ARBA00022963"/>
    </source>
</evidence>
<protein>
    <recommendedName>
        <fullName evidence="6">PNPLA domain-containing protein</fullName>
    </recommendedName>
</protein>
<evidence type="ECO:0000259" key="6">
    <source>
        <dbReference type="PROSITE" id="PS51635"/>
    </source>
</evidence>